<dbReference type="InterPro" id="IPR037171">
    <property type="entry name" value="NagB/RpiA_transferase-like"/>
</dbReference>
<dbReference type="EMBL" id="JAAVMB010000009">
    <property type="protein sequence ID" value="NKC68121.1"/>
    <property type="molecule type" value="Genomic_DNA"/>
</dbReference>
<dbReference type="AlphaFoldDB" id="A0A7X6I370"/>
<dbReference type="PANTHER" id="PTHR30363">
    <property type="entry name" value="HTH-TYPE TRANSCRIPTIONAL REGULATOR SRLR-RELATED"/>
    <property type="match status" value="1"/>
</dbReference>
<dbReference type="Gene3D" id="1.10.10.10">
    <property type="entry name" value="Winged helix-like DNA-binding domain superfamily/Winged helix DNA-binding domain"/>
    <property type="match status" value="1"/>
</dbReference>
<dbReference type="Proteomes" id="UP000521358">
    <property type="component" value="Unassembled WGS sequence"/>
</dbReference>
<sequence length="250" mass="27955">MLTERKNKIMDILSKQKTISNEDLSKELFCSISTLRRDLIELERAGQVSRYHGGVTIVDATNSEYNYLSREKSNTKEKSYLTSLAVPFINEGDSLFLDSSSTVLELCKYLEPFNHLIVVTNGVKTALTLSTIDNLSIYIAGGEIKNNSSSAIGELASNFLSNFRADILFLSCRGLDQDGVYEASLSQALIKQKMIKNAKKVVLCVDSSKMDSPHFFNLTSYQDIDVILTNEKPSKHLLAAFSENNCEVYY</sequence>
<evidence type="ECO:0000256" key="3">
    <source>
        <dbReference type="ARBA" id="ARBA00023015"/>
    </source>
</evidence>
<dbReference type="PRINTS" id="PR00037">
    <property type="entry name" value="HTHLACR"/>
</dbReference>
<dbReference type="InterPro" id="IPR050313">
    <property type="entry name" value="Carb_Metab_HTH_regulators"/>
</dbReference>
<evidence type="ECO:0000256" key="1">
    <source>
        <dbReference type="ARBA" id="ARBA00021390"/>
    </source>
</evidence>
<gene>
    <name evidence="8" type="ORF">HED35_08485</name>
</gene>
<dbReference type="InterPro" id="IPR036388">
    <property type="entry name" value="WH-like_DNA-bd_sf"/>
</dbReference>
<dbReference type="InterPro" id="IPR036390">
    <property type="entry name" value="WH_DNA-bd_sf"/>
</dbReference>
<dbReference type="Pfam" id="PF00455">
    <property type="entry name" value="DeoRC"/>
    <property type="match status" value="1"/>
</dbReference>
<keyword evidence="3" id="KW-0805">Transcription regulation</keyword>
<dbReference type="PROSITE" id="PS51000">
    <property type="entry name" value="HTH_DEOR_2"/>
    <property type="match status" value="1"/>
</dbReference>
<comment type="caution">
    <text evidence="8">The sequence shown here is derived from an EMBL/GenBank/DDBJ whole genome shotgun (WGS) entry which is preliminary data.</text>
</comment>
<dbReference type="SMART" id="SM00420">
    <property type="entry name" value="HTH_DEOR"/>
    <property type="match status" value="1"/>
</dbReference>
<dbReference type="InterPro" id="IPR001034">
    <property type="entry name" value="DeoR_HTH"/>
</dbReference>
<organism evidence="8 9">
    <name type="scientific">Vagococcus fluvialis</name>
    <dbReference type="NCBI Taxonomy" id="2738"/>
    <lineage>
        <taxon>Bacteria</taxon>
        <taxon>Bacillati</taxon>
        <taxon>Bacillota</taxon>
        <taxon>Bacilli</taxon>
        <taxon>Lactobacillales</taxon>
        <taxon>Enterococcaceae</taxon>
        <taxon>Vagococcus</taxon>
    </lineage>
</organism>
<feature type="domain" description="HTH deoR-type" evidence="7">
    <location>
        <begin position="2"/>
        <end position="57"/>
    </location>
</feature>
<keyword evidence="2" id="KW-0678">Repressor</keyword>
<proteinExistence type="predicted"/>
<keyword evidence="4" id="KW-0238">DNA-binding</keyword>
<evidence type="ECO:0000313" key="9">
    <source>
        <dbReference type="Proteomes" id="UP000521358"/>
    </source>
</evidence>
<evidence type="ECO:0000256" key="4">
    <source>
        <dbReference type="ARBA" id="ARBA00023125"/>
    </source>
</evidence>
<protein>
    <recommendedName>
        <fullName evidence="1">Lactose phosphotransferase system repressor</fullName>
    </recommendedName>
</protein>
<dbReference type="Pfam" id="PF08220">
    <property type="entry name" value="HTH_DeoR"/>
    <property type="match status" value="1"/>
</dbReference>
<dbReference type="SUPFAM" id="SSF100950">
    <property type="entry name" value="NagB/RpiA/CoA transferase-like"/>
    <property type="match status" value="1"/>
</dbReference>
<dbReference type="RefSeq" id="WP_167807367.1">
    <property type="nucleotide sequence ID" value="NZ_JAAVMB010000009.1"/>
</dbReference>
<dbReference type="PROSITE" id="PS00894">
    <property type="entry name" value="HTH_DEOR_1"/>
    <property type="match status" value="1"/>
</dbReference>
<reference evidence="8 9" key="1">
    <citation type="submission" date="2020-03" db="EMBL/GenBank/DDBJ databases">
        <title>Bacterial samples isolated from urine from healthy bovine heifers (Gyr breed).</title>
        <authorList>
            <person name="Giannattasio-Ferraz S."/>
            <person name="Maskeri L."/>
            <person name="Penido A."/>
            <person name="Barbosa-Stancioli E.F."/>
            <person name="Putonti C."/>
        </authorList>
    </citation>
    <scope>NUCLEOTIDE SEQUENCE [LARGE SCALE GENOMIC DNA]</scope>
    <source>
        <strain evidence="8 9">UFMG-H7</strain>
    </source>
</reference>
<evidence type="ECO:0000313" key="8">
    <source>
        <dbReference type="EMBL" id="NKC68121.1"/>
    </source>
</evidence>
<comment type="function">
    <text evidence="6">Repressor of the lactose catabolism operon. Galactose-6-phosphate is the inducer.</text>
</comment>
<evidence type="ECO:0000259" key="7">
    <source>
        <dbReference type="PROSITE" id="PS51000"/>
    </source>
</evidence>
<evidence type="ECO:0000256" key="2">
    <source>
        <dbReference type="ARBA" id="ARBA00022491"/>
    </source>
</evidence>
<keyword evidence="5" id="KW-0804">Transcription</keyword>
<evidence type="ECO:0000256" key="6">
    <source>
        <dbReference type="ARBA" id="ARBA00024937"/>
    </source>
</evidence>
<dbReference type="GO" id="GO:0003700">
    <property type="term" value="F:DNA-binding transcription factor activity"/>
    <property type="evidence" value="ECO:0007669"/>
    <property type="project" value="InterPro"/>
</dbReference>
<dbReference type="Gene3D" id="3.40.50.1360">
    <property type="match status" value="1"/>
</dbReference>
<dbReference type="GO" id="GO:0003677">
    <property type="term" value="F:DNA binding"/>
    <property type="evidence" value="ECO:0007669"/>
    <property type="project" value="UniProtKB-KW"/>
</dbReference>
<dbReference type="SUPFAM" id="SSF46785">
    <property type="entry name" value="Winged helix' DNA-binding domain"/>
    <property type="match status" value="1"/>
</dbReference>
<accession>A0A7X6I370</accession>
<evidence type="ECO:0000256" key="5">
    <source>
        <dbReference type="ARBA" id="ARBA00023163"/>
    </source>
</evidence>
<dbReference type="SMART" id="SM01134">
    <property type="entry name" value="DeoRC"/>
    <property type="match status" value="1"/>
</dbReference>
<dbReference type="InterPro" id="IPR018356">
    <property type="entry name" value="Tscrpt_reg_HTH_DeoR_CS"/>
</dbReference>
<name>A0A7X6I370_9ENTE</name>
<dbReference type="InterPro" id="IPR014036">
    <property type="entry name" value="DeoR-like_C"/>
</dbReference>
<dbReference type="PANTHER" id="PTHR30363:SF4">
    <property type="entry name" value="GLYCEROL-3-PHOSPHATE REGULON REPRESSOR"/>
    <property type="match status" value="1"/>
</dbReference>